<dbReference type="AlphaFoldDB" id="A0A914CL68"/>
<keyword evidence="2" id="KW-1185">Reference proteome</keyword>
<dbReference type="Proteomes" id="UP000887540">
    <property type="component" value="Unplaced"/>
</dbReference>
<name>A0A914CL68_9BILA</name>
<evidence type="ECO:0000313" key="3">
    <source>
        <dbReference type="WBParaSite" id="ACRNAN_scaffold12018.g33039.t1"/>
    </source>
</evidence>
<evidence type="ECO:0000313" key="2">
    <source>
        <dbReference type="Proteomes" id="UP000887540"/>
    </source>
</evidence>
<sequence>MLAPTEKPEIVVRPADISVKANTMQVKSVLQNVEVEKDKPNRPQITQHQTPSPWNRTPRPILHNEPRNKPQSVQNVEVGQNKPSRPQITQHQTPSPWNRTPRPILHNEPRNRPSSVSPSIFTTPRPFRQFTNTPVIWHQRQNSVTESPQQQTTPSKVVVPPKTWFNEKQKKPLEVSTKERNEEITPQIRPTYKPPVVHRPPPVFRGPTYNCRVLNPERDGRPNVNTDPTCNLKYPGFPADESCRCTYEVEDRDVNGCATGFLYTCSRV</sequence>
<feature type="compositionally biased region" description="Polar residues" evidence="1">
    <location>
        <begin position="43"/>
        <end position="55"/>
    </location>
</feature>
<organism evidence="2 3">
    <name type="scientific">Acrobeloides nanus</name>
    <dbReference type="NCBI Taxonomy" id="290746"/>
    <lineage>
        <taxon>Eukaryota</taxon>
        <taxon>Metazoa</taxon>
        <taxon>Ecdysozoa</taxon>
        <taxon>Nematoda</taxon>
        <taxon>Chromadorea</taxon>
        <taxon>Rhabditida</taxon>
        <taxon>Tylenchina</taxon>
        <taxon>Cephalobomorpha</taxon>
        <taxon>Cephaloboidea</taxon>
        <taxon>Cephalobidae</taxon>
        <taxon>Acrobeloides</taxon>
    </lineage>
</organism>
<feature type="compositionally biased region" description="Polar residues" evidence="1">
    <location>
        <begin position="112"/>
        <end position="122"/>
    </location>
</feature>
<feature type="compositionally biased region" description="Polar residues" evidence="1">
    <location>
        <begin position="69"/>
        <end position="98"/>
    </location>
</feature>
<protein>
    <submittedName>
        <fullName evidence="3">Uncharacterized protein</fullName>
    </submittedName>
</protein>
<reference evidence="3" key="1">
    <citation type="submission" date="2022-11" db="UniProtKB">
        <authorList>
            <consortium name="WormBaseParasite"/>
        </authorList>
    </citation>
    <scope>IDENTIFICATION</scope>
</reference>
<feature type="region of interest" description="Disordered" evidence="1">
    <location>
        <begin position="33"/>
        <end position="127"/>
    </location>
</feature>
<dbReference type="WBParaSite" id="ACRNAN_scaffold12018.g33039.t1">
    <property type="protein sequence ID" value="ACRNAN_scaffold12018.g33039.t1"/>
    <property type="gene ID" value="ACRNAN_scaffold12018.g33039"/>
</dbReference>
<evidence type="ECO:0000256" key="1">
    <source>
        <dbReference type="SAM" id="MobiDB-lite"/>
    </source>
</evidence>
<proteinExistence type="predicted"/>
<accession>A0A914CL68</accession>